<dbReference type="SUPFAM" id="SSF49464">
    <property type="entry name" value="Carboxypeptidase regulatory domain-like"/>
    <property type="match status" value="1"/>
</dbReference>
<evidence type="ECO:0000256" key="10">
    <source>
        <dbReference type="ARBA" id="ARBA00023237"/>
    </source>
</evidence>
<evidence type="ECO:0000256" key="4">
    <source>
        <dbReference type="ARBA" id="ARBA00022496"/>
    </source>
</evidence>
<keyword evidence="16" id="KW-1185">Reference proteome</keyword>
<name>A0A2N3HHT5_9FLAO</name>
<keyword evidence="5 11" id="KW-0812">Transmembrane</keyword>
<dbReference type="InterPro" id="IPR000531">
    <property type="entry name" value="Beta-barrel_TonB"/>
</dbReference>
<dbReference type="Pfam" id="PF00593">
    <property type="entry name" value="TonB_dep_Rec_b-barrel"/>
    <property type="match status" value="1"/>
</dbReference>
<evidence type="ECO:0000256" key="8">
    <source>
        <dbReference type="ARBA" id="ARBA00023077"/>
    </source>
</evidence>
<proteinExistence type="inferred from homology"/>
<dbReference type="OrthoDB" id="9775095at2"/>
<organism evidence="15 16">
    <name type="scientific">Confluentibacter flavum</name>
    <dbReference type="NCBI Taxonomy" id="1909700"/>
    <lineage>
        <taxon>Bacteria</taxon>
        <taxon>Pseudomonadati</taxon>
        <taxon>Bacteroidota</taxon>
        <taxon>Flavobacteriia</taxon>
        <taxon>Flavobacteriales</taxon>
        <taxon>Flavobacteriaceae</taxon>
        <taxon>Confluentibacter</taxon>
    </lineage>
</organism>
<dbReference type="InterPro" id="IPR039426">
    <property type="entry name" value="TonB-dep_rcpt-like"/>
</dbReference>
<reference evidence="15 16" key="1">
    <citation type="submission" date="2017-12" db="EMBL/GenBank/DDBJ databases">
        <title>Confluentibacter flavum sp. nov., isolated from the saline lake.</title>
        <authorList>
            <person name="Yu L."/>
        </authorList>
    </citation>
    <scope>NUCLEOTIDE SEQUENCE [LARGE SCALE GENOMIC DNA]</scope>
    <source>
        <strain evidence="15 16">3B</strain>
    </source>
</reference>
<evidence type="ECO:0008006" key="17">
    <source>
        <dbReference type="Google" id="ProtNLM"/>
    </source>
</evidence>
<dbReference type="Gene3D" id="2.40.170.20">
    <property type="entry name" value="TonB-dependent receptor, beta-barrel domain"/>
    <property type="match status" value="1"/>
</dbReference>
<evidence type="ECO:0000256" key="1">
    <source>
        <dbReference type="ARBA" id="ARBA00004571"/>
    </source>
</evidence>
<dbReference type="InterPro" id="IPR036942">
    <property type="entry name" value="Beta-barrel_TonB_sf"/>
</dbReference>
<dbReference type="PANTHER" id="PTHR32552">
    <property type="entry name" value="FERRICHROME IRON RECEPTOR-RELATED"/>
    <property type="match status" value="1"/>
</dbReference>
<keyword evidence="10 11" id="KW-0998">Cell outer membrane</keyword>
<feature type="domain" description="TonB-dependent receptor plug" evidence="14">
    <location>
        <begin position="118"/>
        <end position="225"/>
    </location>
</feature>
<feature type="domain" description="TonB-dependent receptor-like beta-barrel" evidence="13">
    <location>
        <begin position="322"/>
        <end position="773"/>
    </location>
</feature>
<comment type="caution">
    <text evidence="15">The sequence shown here is derived from an EMBL/GenBank/DDBJ whole genome shotgun (WGS) entry which is preliminary data.</text>
</comment>
<dbReference type="Pfam" id="PF13715">
    <property type="entry name" value="CarbopepD_reg_2"/>
    <property type="match status" value="1"/>
</dbReference>
<keyword evidence="3 11" id="KW-1134">Transmembrane beta strand</keyword>
<keyword evidence="6" id="KW-0408">Iron</keyword>
<gene>
    <name evidence="15" type="ORF">CSW08_12880</name>
</gene>
<evidence type="ECO:0000256" key="3">
    <source>
        <dbReference type="ARBA" id="ARBA00022452"/>
    </source>
</evidence>
<evidence type="ECO:0000256" key="7">
    <source>
        <dbReference type="ARBA" id="ARBA00023065"/>
    </source>
</evidence>
<sequence length="810" mass="89048">MKHHKIILSKHILCIIFTLLYFTIQAQNTIKGKVLNEDNEPLLGVNILVKGTNQGTVTDLDGEFTFMDLSEGSTLEIIFIGYERQEISATQDMVVYMKIDKNSLQEVIVSAENRNVSAQKVAISMDLVSGVKLQDMGITDLKQLQNLTPSLAFNQNTFFTQVFIRGVGSDVGSAELQDQAATLSIDGEFINRPVALNSSLFDVERIEVLKGPQGTLYGRNSTAGAINILAVKPRLNITEGNVSAQYGNYNSLKLNAAVNVPLGDKAAIRVAAMSDSHDGYRESKADPSVGVNGDIDNGKVWGARLGLMLKPTDKFNIYIAGELNKTDQQANSQYGVRLDSTGLPPYDFKTNLPEDFDVATAGSIKIDQAALRTRMSYDFGGAVLTYTGGYRHVDLEAYQPLNGFVPETFSFDNKLIYDTQSHEIRLNGESDHFIWQAGLFHGNEDQKAARGLVLPAASGAFGGSVPYLNWFDVDVNSKTTGIFGQATIDLSETLAFTGGLRYTKDKKSSDGFNIQQGPFGPPGTPAYFYPNPPQAGDAGTGQVPGAGNGSWSQVTWLTSLEYKPTENNMFFGKVSTGYKSGGFTVRDEFDAENLIAYEIGTKNYLANRKLRLNGSVFVYKYTDQQVSVFIDTQAGADIENAGSSDYFGVEIEGDYMFSSKDRINFNFNYLNAEFKELTTLVNTIGNSAIVANLAGNKPAQTPELIIVAGYNHTFSLGEGTLDFGIGTMFKSDYYLQVFNFEMDKQKAYTKTDINLTYRAGNGKWELGAFLNNLEDNRIINYASFNGSNINIYNWSFGSPRLFGLRTSYKF</sequence>
<dbReference type="EMBL" id="PJEO01000049">
    <property type="protein sequence ID" value="PKQ44540.1"/>
    <property type="molecule type" value="Genomic_DNA"/>
</dbReference>
<dbReference type="RefSeq" id="WP_106660283.1">
    <property type="nucleotide sequence ID" value="NZ_PJEO01000049.1"/>
</dbReference>
<dbReference type="Proteomes" id="UP000233435">
    <property type="component" value="Unassembled WGS sequence"/>
</dbReference>
<evidence type="ECO:0000313" key="15">
    <source>
        <dbReference type="EMBL" id="PKQ44540.1"/>
    </source>
</evidence>
<keyword evidence="9 11" id="KW-0472">Membrane</keyword>
<dbReference type="InterPro" id="IPR008969">
    <property type="entry name" value="CarboxyPept-like_regulatory"/>
</dbReference>
<dbReference type="Gene3D" id="2.60.40.1120">
    <property type="entry name" value="Carboxypeptidase-like, regulatory domain"/>
    <property type="match status" value="1"/>
</dbReference>
<evidence type="ECO:0000256" key="5">
    <source>
        <dbReference type="ARBA" id="ARBA00022692"/>
    </source>
</evidence>
<keyword evidence="7" id="KW-0406">Ion transport</keyword>
<dbReference type="GO" id="GO:0009279">
    <property type="term" value="C:cell outer membrane"/>
    <property type="evidence" value="ECO:0007669"/>
    <property type="project" value="UniProtKB-SubCell"/>
</dbReference>
<evidence type="ECO:0000256" key="9">
    <source>
        <dbReference type="ARBA" id="ARBA00023136"/>
    </source>
</evidence>
<dbReference type="SUPFAM" id="SSF56935">
    <property type="entry name" value="Porins"/>
    <property type="match status" value="1"/>
</dbReference>
<dbReference type="InterPro" id="IPR012910">
    <property type="entry name" value="Plug_dom"/>
</dbReference>
<protein>
    <recommendedName>
        <fullName evidence="17">TonB-dependent receptor</fullName>
    </recommendedName>
</protein>
<evidence type="ECO:0000259" key="14">
    <source>
        <dbReference type="Pfam" id="PF07715"/>
    </source>
</evidence>
<evidence type="ECO:0000256" key="11">
    <source>
        <dbReference type="PROSITE-ProRule" id="PRU01360"/>
    </source>
</evidence>
<dbReference type="Pfam" id="PF07715">
    <property type="entry name" value="Plug"/>
    <property type="match status" value="1"/>
</dbReference>
<evidence type="ECO:0000256" key="6">
    <source>
        <dbReference type="ARBA" id="ARBA00023004"/>
    </source>
</evidence>
<keyword evidence="4" id="KW-0410">Iron transport</keyword>
<dbReference type="PROSITE" id="PS52016">
    <property type="entry name" value="TONB_DEPENDENT_REC_3"/>
    <property type="match status" value="1"/>
</dbReference>
<dbReference type="PANTHER" id="PTHR32552:SF81">
    <property type="entry name" value="TONB-DEPENDENT OUTER MEMBRANE RECEPTOR"/>
    <property type="match status" value="1"/>
</dbReference>
<comment type="subcellular location">
    <subcellularLocation>
        <location evidence="1 11">Cell outer membrane</location>
        <topology evidence="1 11">Multi-pass membrane protein</topology>
    </subcellularLocation>
</comment>
<keyword evidence="2 11" id="KW-0813">Transport</keyword>
<accession>A0A2N3HHT5</accession>
<evidence type="ECO:0000256" key="2">
    <source>
        <dbReference type="ARBA" id="ARBA00022448"/>
    </source>
</evidence>
<evidence type="ECO:0000313" key="16">
    <source>
        <dbReference type="Proteomes" id="UP000233435"/>
    </source>
</evidence>
<evidence type="ECO:0000256" key="12">
    <source>
        <dbReference type="RuleBase" id="RU003357"/>
    </source>
</evidence>
<evidence type="ECO:0000259" key="13">
    <source>
        <dbReference type="Pfam" id="PF00593"/>
    </source>
</evidence>
<dbReference type="AlphaFoldDB" id="A0A2N3HHT5"/>
<comment type="similarity">
    <text evidence="11 12">Belongs to the TonB-dependent receptor family.</text>
</comment>
<dbReference type="GO" id="GO:0006826">
    <property type="term" value="P:iron ion transport"/>
    <property type="evidence" value="ECO:0007669"/>
    <property type="project" value="UniProtKB-KW"/>
</dbReference>
<keyword evidence="8 12" id="KW-0798">TonB box</keyword>